<protein>
    <recommendedName>
        <fullName evidence="1">Putative membrane protein insertion efficiency factor</fullName>
    </recommendedName>
</protein>
<dbReference type="PANTHER" id="PTHR33383">
    <property type="entry name" value="MEMBRANE PROTEIN INSERTION EFFICIENCY FACTOR-RELATED"/>
    <property type="match status" value="1"/>
</dbReference>
<dbReference type="RefSeq" id="WP_009058898.1">
    <property type="nucleotide sequence ID" value="NZ_JAHXRZ010000002.1"/>
</dbReference>
<comment type="function">
    <text evidence="1">Could be involved in insertion of integral membrane proteins into the membrane.</text>
</comment>
<keyword evidence="1" id="KW-1003">Cell membrane</keyword>
<evidence type="ECO:0000313" key="3">
    <source>
        <dbReference type="Proteomes" id="UP001161497"/>
    </source>
</evidence>
<gene>
    <name evidence="2" type="ORF">MFUM_1116</name>
</gene>
<organism evidence="2 3">
    <name type="scientific">Candidatus Methylacidiphilum fumarolicum</name>
    <dbReference type="NCBI Taxonomy" id="591154"/>
    <lineage>
        <taxon>Bacteria</taxon>
        <taxon>Pseudomonadati</taxon>
        <taxon>Verrucomicrobiota</taxon>
        <taxon>Methylacidiphilae</taxon>
        <taxon>Methylacidiphilales</taxon>
        <taxon>Methylacidiphilaceae</taxon>
        <taxon>Methylacidiphilum (ex Ratnadevi et al. 2023)</taxon>
    </lineage>
</organism>
<reference evidence="2" key="1">
    <citation type="submission" date="2023-03" db="EMBL/GenBank/DDBJ databases">
        <authorList>
            <person name="Cremers G."/>
            <person name="Picone N."/>
        </authorList>
    </citation>
    <scope>NUCLEOTIDE SEQUENCE</scope>
    <source>
        <strain evidence="2">Sample_alias</strain>
    </source>
</reference>
<evidence type="ECO:0000256" key="1">
    <source>
        <dbReference type="HAMAP-Rule" id="MF_00386"/>
    </source>
</evidence>
<dbReference type="Pfam" id="PF01809">
    <property type="entry name" value="YidD"/>
    <property type="match status" value="1"/>
</dbReference>
<dbReference type="InterPro" id="IPR002696">
    <property type="entry name" value="Membr_insert_effic_factor_YidD"/>
</dbReference>
<comment type="subcellular location">
    <subcellularLocation>
        <location evidence="1">Cell membrane</location>
        <topology evidence="1">Peripheral membrane protein</topology>
        <orientation evidence="1">Cytoplasmic side</orientation>
    </subcellularLocation>
</comment>
<dbReference type="Proteomes" id="UP001161497">
    <property type="component" value="Chromosome"/>
</dbReference>
<comment type="similarity">
    <text evidence="1">Belongs to the UPF0161 family.</text>
</comment>
<name>A0ABM9ICV3_9BACT</name>
<accession>A0ABM9ICV3</accession>
<sequence>MKKIIFFLLSFYRYGLSSIRQTFGIYGVCRYYPTCSQYCKEAVQKHGVIVGLLLASKRLLRCHPWGGRGWDPVPDEVKISQKKIRIKK</sequence>
<dbReference type="NCBIfam" id="TIGR00278">
    <property type="entry name" value="membrane protein insertion efficiency factor YidD"/>
    <property type="match status" value="1"/>
</dbReference>
<dbReference type="HAMAP" id="MF_00386">
    <property type="entry name" value="UPF0161_YidD"/>
    <property type="match status" value="1"/>
</dbReference>
<dbReference type="EMBL" id="OX458932">
    <property type="protein sequence ID" value="CAI9085483.1"/>
    <property type="molecule type" value="Genomic_DNA"/>
</dbReference>
<evidence type="ECO:0000313" key="2">
    <source>
        <dbReference type="EMBL" id="CAI9085483.1"/>
    </source>
</evidence>
<keyword evidence="1" id="KW-0472">Membrane</keyword>
<keyword evidence="3" id="KW-1185">Reference proteome</keyword>
<proteinExistence type="inferred from homology"/>
<dbReference type="PANTHER" id="PTHR33383:SF1">
    <property type="entry name" value="MEMBRANE PROTEIN INSERTION EFFICIENCY FACTOR-RELATED"/>
    <property type="match status" value="1"/>
</dbReference>
<dbReference type="SMART" id="SM01234">
    <property type="entry name" value="Haemolytic"/>
    <property type="match status" value="1"/>
</dbReference>